<keyword evidence="2" id="KW-1133">Transmembrane helix</keyword>
<dbReference type="OrthoDB" id="1725934at2759"/>
<dbReference type="RefSeq" id="XP_020092498.1">
    <property type="nucleotide sequence ID" value="XM_020236909.1"/>
</dbReference>
<dbReference type="GeneID" id="109713005"/>
<accession>A0A6P5FGB4</accession>
<feature type="domain" description="Lunapark zinc ribbon" evidence="3">
    <location>
        <begin position="372"/>
        <end position="422"/>
    </location>
</feature>
<dbReference type="InterPro" id="IPR019273">
    <property type="entry name" value="Lunapark_Znf"/>
</dbReference>
<keyword evidence="2" id="KW-0812">Transmembrane</keyword>
<dbReference type="GO" id="GO:0071786">
    <property type="term" value="P:endoplasmic reticulum tubular network organization"/>
    <property type="evidence" value="ECO:0007669"/>
    <property type="project" value="InterPro"/>
</dbReference>
<feature type="region of interest" description="Disordered" evidence="1">
    <location>
        <begin position="442"/>
        <end position="491"/>
    </location>
</feature>
<keyword evidence="4" id="KW-1185">Reference proteome</keyword>
<protein>
    <submittedName>
        <fullName evidence="5">Uncharacterized protein At2g24330-like</fullName>
    </submittedName>
</protein>
<feature type="transmembrane region" description="Helical" evidence="2">
    <location>
        <begin position="166"/>
        <end position="185"/>
    </location>
</feature>
<feature type="transmembrane region" description="Helical" evidence="2">
    <location>
        <begin position="205"/>
        <end position="225"/>
    </location>
</feature>
<organism evidence="4 5">
    <name type="scientific">Ananas comosus</name>
    <name type="common">Pineapple</name>
    <name type="synonym">Ananas ananas</name>
    <dbReference type="NCBI Taxonomy" id="4615"/>
    <lineage>
        <taxon>Eukaryota</taxon>
        <taxon>Viridiplantae</taxon>
        <taxon>Streptophyta</taxon>
        <taxon>Embryophyta</taxon>
        <taxon>Tracheophyta</taxon>
        <taxon>Spermatophyta</taxon>
        <taxon>Magnoliopsida</taxon>
        <taxon>Liliopsida</taxon>
        <taxon>Poales</taxon>
        <taxon>Bromeliaceae</taxon>
        <taxon>Bromelioideae</taxon>
        <taxon>Ananas</taxon>
    </lineage>
</organism>
<dbReference type="Proteomes" id="UP000515123">
    <property type="component" value="Linkage group 7"/>
</dbReference>
<evidence type="ECO:0000313" key="4">
    <source>
        <dbReference type="Proteomes" id="UP000515123"/>
    </source>
</evidence>
<feature type="compositionally biased region" description="Low complexity" evidence="1">
    <location>
        <begin position="445"/>
        <end position="459"/>
    </location>
</feature>
<dbReference type="PANTHER" id="PTHR22166:SF12">
    <property type="entry name" value="ENDOPLASMIC RETICULUM JUNCTION FORMATION PROTEIN LUNAPARK"/>
    <property type="match status" value="1"/>
</dbReference>
<dbReference type="PANTHER" id="PTHR22166">
    <property type="entry name" value="ENDOPLASMIC RETICULUM JUNCTION FORMATION PROTEIN LUNAPARK"/>
    <property type="match status" value="1"/>
</dbReference>
<dbReference type="InterPro" id="IPR040115">
    <property type="entry name" value="Lnp"/>
</dbReference>
<reference evidence="4" key="1">
    <citation type="journal article" date="2015" name="Nat. Genet.">
        <title>The pineapple genome and the evolution of CAM photosynthesis.</title>
        <authorList>
            <person name="Ming R."/>
            <person name="VanBuren R."/>
            <person name="Wai C.M."/>
            <person name="Tang H."/>
            <person name="Schatz M.C."/>
            <person name="Bowers J.E."/>
            <person name="Lyons E."/>
            <person name="Wang M.L."/>
            <person name="Chen J."/>
            <person name="Biggers E."/>
            <person name="Zhang J."/>
            <person name="Huang L."/>
            <person name="Zhang L."/>
            <person name="Miao W."/>
            <person name="Zhang J."/>
            <person name="Ye Z."/>
            <person name="Miao C."/>
            <person name="Lin Z."/>
            <person name="Wang H."/>
            <person name="Zhou H."/>
            <person name="Yim W.C."/>
            <person name="Priest H.D."/>
            <person name="Zheng C."/>
            <person name="Woodhouse M."/>
            <person name="Edger P.P."/>
            <person name="Guyot R."/>
            <person name="Guo H.B."/>
            <person name="Guo H."/>
            <person name="Zheng G."/>
            <person name="Singh R."/>
            <person name="Sharma A."/>
            <person name="Min X."/>
            <person name="Zheng Y."/>
            <person name="Lee H."/>
            <person name="Gurtowski J."/>
            <person name="Sedlazeck F.J."/>
            <person name="Harkess A."/>
            <person name="McKain M.R."/>
            <person name="Liao Z."/>
            <person name="Fang J."/>
            <person name="Liu J."/>
            <person name="Zhang X."/>
            <person name="Zhang Q."/>
            <person name="Hu W."/>
            <person name="Qin Y."/>
            <person name="Wang K."/>
            <person name="Chen L.Y."/>
            <person name="Shirley N."/>
            <person name="Lin Y.R."/>
            <person name="Liu L.Y."/>
            <person name="Hernandez A.G."/>
            <person name="Wright C.L."/>
            <person name="Bulone V."/>
            <person name="Tuskan G.A."/>
            <person name="Heath K."/>
            <person name="Zee F."/>
            <person name="Moore P.H."/>
            <person name="Sunkar R."/>
            <person name="Leebens-Mack J.H."/>
            <person name="Mockler T."/>
            <person name="Bennetzen J.L."/>
            <person name="Freeling M."/>
            <person name="Sankoff D."/>
            <person name="Paterson A.H."/>
            <person name="Zhu X."/>
            <person name="Yang X."/>
            <person name="Smith J.A."/>
            <person name="Cushman J.C."/>
            <person name="Paull R.E."/>
            <person name="Yu Q."/>
        </authorList>
    </citation>
    <scope>NUCLEOTIDE SEQUENCE [LARGE SCALE GENOMIC DNA]</scope>
    <source>
        <strain evidence="4">cv. F153</strain>
    </source>
</reference>
<reference evidence="5" key="2">
    <citation type="submission" date="2025-08" db="UniProtKB">
        <authorList>
            <consortium name="RefSeq"/>
        </authorList>
    </citation>
    <scope>IDENTIFICATION</scope>
</reference>
<evidence type="ECO:0000313" key="5">
    <source>
        <dbReference type="RefSeq" id="XP_020092498.1"/>
    </source>
</evidence>
<sequence length="491" mass="53303">MPTTTPTEENKHSFHCVSNNEDEAEAAATPEVVDVSGTRRRLPRLNTPSMLRETEPCCRLLLLLPLPFPFLPLRLISLDSALAMANDAIPSSSSSSEAAAEEEEKKKKRRSGRGGGGGGGVVSRVWKGIFGAGHDLEKELRRLSVAEASAHARIKRRAQATRAMRTNLVVVSIALEGLAVAYAIMTTRSLDLNWQMRAVRVMPLFVLPVLAVVIYSTLGSVRRMLDSKDQKALERLREERQAKITELKERTNYYTTQQLIQRYDLDPAAKAAAATVLASKLGADSGLKFYVGDESNTSPSLGVSNDVNPAQPTQLRHRKPASGKSAAAVSSQEAHFFDDSLNEYDENAGEIASPNQSFVGHNKGSAGSDGGWLARIAALLVGEDPTQCYALICSNCHMHNGFARKEDFLFITYYCPHCHALNGSRQQAENEMILNSERETPISQADGNDAFNDASNSSSITGSPFANTPTAAKEMPQGDNGDEEGNDVHTN</sequence>
<feature type="region of interest" description="Disordered" evidence="1">
    <location>
        <begin position="89"/>
        <end position="119"/>
    </location>
</feature>
<feature type="compositionally biased region" description="Polar residues" evidence="1">
    <location>
        <begin position="460"/>
        <end position="470"/>
    </location>
</feature>
<name>A0A6P5FGB4_ANACO</name>
<dbReference type="GO" id="GO:0071782">
    <property type="term" value="C:endoplasmic reticulum tubular network"/>
    <property type="evidence" value="ECO:0007669"/>
    <property type="project" value="TreeGrafter"/>
</dbReference>
<dbReference type="AlphaFoldDB" id="A0A6P5FGB4"/>
<dbReference type="Pfam" id="PF10058">
    <property type="entry name" value="Zn_ribbon_10"/>
    <property type="match status" value="1"/>
</dbReference>
<keyword evidence="2" id="KW-0472">Membrane</keyword>
<evidence type="ECO:0000256" key="1">
    <source>
        <dbReference type="SAM" id="MobiDB-lite"/>
    </source>
</evidence>
<evidence type="ECO:0000256" key="2">
    <source>
        <dbReference type="SAM" id="Phobius"/>
    </source>
</evidence>
<gene>
    <name evidence="5" type="primary">LOC109713005</name>
</gene>
<evidence type="ECO:0000259" key="3">
    <source>
        <dbReference type="Pfam" id="PF10058"/>
    </source>
</evidence>
<proteinExistence type="predicted"/>